<dbReference type="Proteomes" id="UP001500454">
    <property type="component" value="Unassembled WGS sequence"/>
</dbReference>
<evidence type="ECO:0000313" key="1">
    <source>
        <dbReference type="EMBL" id="GAA4382071.1"/>
    </source>
</evidence>
<proteinExistence type="predicted"/>
<comment type="caution">
    <text evidence="1">The sequence shown here is derived from an EMBL/GenBank/DDBJ whole genome shotgun (WGS) entry which is preliminary data.</text>
</comment>
<organism evidence="1 2">
    <name type="scientific">Hymenobacter koreensis</name>
    <dbReference type="NCBI Taxonomy" id="1084523"/>
    <lineage>
        <taxon>Bacteria</taxon>
        <taxon>Pseudomonadati</taxon>
        <taxon>Bacteroidota</taxon>
        <taxon>Cytophagia</taxon>
        <taxon>Cytophagales</taxon>
        <taxon>Hymenobacteraceae</taxon>
        <taxon>Hymenobacter</taxon>
    </lineage>
</organism>
<sequence length="152" mass="16390">MAEAPPLTLAARRLLGVCRAHHGRAVGLSFLALRAGLGREQVAELLPELAAAHLVHYTSAGTPLWAPREPWHPALRFAAGPCSWGLVCELPTGQPHCYQQVAGPGCYATEEQAQAAADALNEIAPPRLRTADRYAQLPVPAWDEAPHPWEVK</sequence>
<reference evidence="2" key="1">
    <citation type="journal article" date="2019" name="Int. J. Syst. Evol. Microbiol.">
        <title>The Global Catalogue of Microorganisms (GCM) 10K type strain sequencing project: providing services to taxonomists for standard genome sequencing and annotation.</title>
        <authorList>
            <consortium name="The Broad Institute Genomics Platform"/>
            <consortium name="The Broad Institute Genome Sequencing Center for Infectious Disease"/>
            <person name="Wu L."/>
            <person name="Ma J."/>
        </authorList>
    </citation>
    <scope>NUCLEOTIDE SEQUENCE [LARGE SCALE GENOMIC DNA]</scope>
    <source>
        <strain evidence="2">JCM 17924</strain>
    </source>
</reference>
<dbReference type="EMBL" id="BAABHA010000004">
    <property type="protein sequence ID" value="GAA4382071.1"/>
    <property type="molecule type" value="Genomic_DNA"/>
</dbReference>
<accession>A0ABP8IZH4</accession>
<name>A0ABP8IZH4_9BACT</name>
<gene>
    <name evidence="1" type="ORF">GCM10023186_22090</name>
</gene>
<keyword evidence="2" id="KW-1185">Reference proteome</keyword>
<evidence type="ECO:0000313" key="2">
    <source>
        <dbReference type="Proteomes" id="UP001500454"/>
    </source>
</evidence>
<protein>
    <submittedName>
        <fullName evidence="1">Uncharacterized protein</fullName>
    </submittedName>
</protein>